<organism evidence="3 4">
    <name type="scientific">Laceyella putida</name>
    <dbReference type="NCBI Taxonomy" id="110101"/>
    <lineage>
        <taxon>Bacteria</taxon>
        <taxon>Bacillati</taxon>
        <taxon>Bacillota</taxon>
        <taxon>Bacilli</taxon>
        <taxon>Bacillales</taxon>
        <taxon>Thermoactinomycetaceae</taxon>
        <taxon>Laceyella</taxon>
    </lineage>
</organism>
<feature type="region of interest" description="Disordered" evidence="1">
    <location>
        <begin position="27"/>
        <end position="133"/>
    </location>
</feature>
<dbReference type="InterPro" id="IPR014044">
    <property type="entry name" value="CAP_dom"/>
</dbReference>
<evidence type="ECO:0000259" key="2">
    <source>
        <dbReference type="Pfam" id="PF00188"/>
    </source>
</evidence>
<accession>A0ABW2RFP1</accession>
<dbReference type="InterPro" id="IPR035940">
    <property type="entry name" value="CAP_sf"/>
</dbReference>
<dbReference type="PANTHER" id="PTHR31157:SF1">
    <property type="entry name" value="SCP DOMAIN-CONTAINING PROTEIN"/>
    <property type="match status" value="1"/>
</dbReference>
<name>A0ABW2RFP1_9BACL</name>
<sequence>MRFTISFLSLAVFLVVLTGCSPLLGLGEATPNEPSTKPSAKPMPETKQPEESTVTVTKPPSPTRAEQQTDLAQDREKSEKSDSGAKTKAPTPSENKEKAEATNGKEATPKPVTPPTDKQSDQSKPTPSNSTLLDIEKEVIQLVNQEREKRGLAKLAISEQVSRVARKKSEDMKEHHYFSHESPTYGSPFEMLQRFGVRYTMAGENIAAGQTTAEQVMESWMNSEGHRANILNPDYTHIGVGYVKGGDYGVYWTQQFIAK</sequence>
<protein>
    <submittedName>
        <fullName evidence="3">CAP domain-containing protein</fullName>
    </submittedName>
</protein>
<comment type="caution">
    <text evidence="3">The sequence shown here is derived from an EMBL/GenBank/DDBJ whole genome shotgun (WGS) entry which is preliminary data.</text>
</comment>
<dbReference type="SUPFAM" id="SSF55797">
    <property type="entry name" value="PR-1-like"/>
    <property type="match status" value="1"/>
</dbReference>
<dbReference type="Pfam" id="PF00188">
    <property type="entry name" value="CAP"/>
    <property type="match status" value="1"/>
</dbReference>
<dbReference type="RefSeq" id="WP_379863011.1">
    <property type="nucleotide sequence ID" value="NZ_JBHTBW010000005.1"/>
</dbReference>
<gene>
    <name evidence="3" type="ORF">ACFQNG_01405</name>
</gene>
<feature type="compositionally biased region" description="Basic and acidic residues" evidence="1">
    <location>
        <begin position="72"/>
        <end position="85"/>
    </location>
</feature>
<dbReference type="NCBIfam" id="TIGR02909">
    <property type="entry name" value="spore_YkwD"/>
    <property type="match status" value="1"/>
</dbReference>
<feature type="compositionally biased region" description="Polar residues" evidence="1">
    <location>
        <begin position="122"/>
        <end position="132"/>
    </location>
</feature>
<reference evidence="4" key="1">
    <citation type="journal article" date="2019" name="Int. J. Syst. Evol. Microbiol.">
        <title>The Global Catalogue of Microorganisms (GCM) 10K type strain sequencing project: providing services to taxonomists for standard genome sequencing and annotation.</title>
        <authorList>
            <consortium name="The Broad Institute Genomics Platform"/>
            <consortium name="The Broad Institute Genome Sequencing Center for Infectious Disease"/>
            <person name="Wu L."/>
            <person name="Ma J."/>
        </authorList>
    </citation>
    <scope>NUCLEOTIDE SEQUENCE [LARGE SCALE GENOMIC DNA]</scope>
    <source>
        <strain evidence="4">CGMCC 1.12942</strain>
    </source>
</reference>
<evidence type="ECO:0000313" key="3">
    <source>
        <dbReference type="EMBL" id="MFC7439822.1"/>
    </source>
</evidence>
<dbReference type="PROSITE" id="PS51257">
    <property type="entry name" value="PROKAR_LIPOPROTEIN"/>
    <property type="match status" value="1"/>
</dbReference>
<dbReference type="EMBL" id="JBHTBW010000005">
    <property type="protein sequence ID" value="MFC7439822.1"/>
    <property type="molecule type" value="Genomic_DNA"/>
</dbReference>
<feature type="domain" description="SCP" evidence="2">
    <location>
        <begin position="141"/>
        <end position="256"/>
    </location>
</feature>
<keyword evidence="4" id="KW-1185">Reference proteome</keyword>
<evidence type="ECO:0000313" key="4">
    <source>
        <dbReference type="Proteomes" id="UP001596500"/>
    </source>
</evidence>
<proteinExistence type="predicted"/>
<dbReference type="CDD" id="cd05379">
    <property type="entry name" value="CAP_bacterial"/>
    <property type="match status" value="1"/>
</dbReference>
<dbReference type="InterPro" id="IPR014258">
    <property type="entry name" value="CAP_domain_YkwD-like"/>
</dbReference>
<evidence type="ECO:0000256" key="1">
    <source>
        <dbReference type="SAM" id="MobiDB-lite"/>
    </source>
</evidence>
<dbReference type="Gene3D" id="3.40.33.10">
    <property type="entry name" value="CAP"/>
    <property type="match status" value="1"/>
</dbReference>
<dbReference type="Proteomes" id="UP001596500">
    <property type="component" value="Unassembled WGS sequence"/>
</dbReference>
<dbReference type="PANTHER" id="PTHR31157">
    <property type="entry name" value="SCP DOMAIN-CONTAINING PROTEIN"/>
    <property type="match status" value="1"/>
</dbReference>